<dbReference type="AlphaFoldDB" id="G7WAC8"/>
<dbReference type="GO" id="GO:0016747">
    <property type="term" value="F:acyltransferase activity, transferring groups other than amino-acyl groups"/>
    <property type="evidence" value="ECO:0007669"/>
    <property type="project" value="InterPro"/>
</dbReference>
<keyword evidence="2" id="KW-0808">Transferase</keyword>
<reference evidence="2 3" key="2">
    <citation type="journal article" date="2012" name="J. Bacteriol.">
        <title>Complete genome sequences of Desulfosporosinus orientis DSM765T, Desulfosporosinus youngiae DSM17734T, Desulfosporosinus meridiei DSM13257T, and Desulfosporosinus acidiphilus DSM22704T.</title>
        <authorList>
            <person name="Pester M."/>
            <person name="Brambilla E."/>
            <person name="Alazard D."/>
            <person name="Rattei T."/>
            <person name="Weinmaier T."/>
            <person name="Han J."/>
            <person name="Lucas S."/>
            <person name="Lapidus A."/>
            <person name="Cheng J.F."/>
            <person name="Goodwin L."/>
            <person name="Pitluck S."/>
            <person name="Peters L."/>
            <person name="Ovchinnikova G."/>
            <person name="Teshima H."/>
            <person name="Detter J.C."/>
            <person name="Han C.S."/>
            <person name="Tapia R."/>
            <person name="Land M.L."/>
            <person name="Hauser L."/>
            <person name="Kyrpides N.C."/>
            <person name="Ivanova N.N."/>
            <person name="Pagani I."/>
            <person name="Huntmann M."/>
            <person name="Wei C.L."/>
            <person name="Davenport K.W."/>
            <person name="Daligault H."/>
            <person name="Chain P.S."/>
            <person name="Chen A."/>
            <person name="Mavromatis K."/>
            <person name="Markowitz V."/>
            <person name="Szeto E."/>
            <person name="Mikhailova N."/>
            <person name="Pati A."/>
            <person name="Wagner M."/>
            <person name="Woyke T."/>
            <person name="Ollivier B."/>
            <person name="Klenk H.P."/>
            <person name="Spring S."/>
            <person name="Loy A."/>
        </authorList>
    </citation>
    <scope>NUCLEOTIDE SEQUENCE [LARGE SCALE GENOMIC DNA]</scope>
    <source>
        <strain evidence="3">ATCC 19365 / DSM 765 / NCIMB 8382 / VKM B-1628</strain>
    </source>
</reference>
<evidence type="ECO:0000259" key="1">
    <source>
        <dbReference type="PROSITE" id="PS51186"/>
    </source>
</evidence>
<dbReference type="Gene3D" id="3.40.630.30">
    <property type="match status" value="1"/>
</dbReference>
<dbReference type="InterPro" id="IPR016181">
    <property type="entry name" value="Acyl_CoA_acyltransferase"/>
</dbReference>
<feature type="domain" description="N-acetyltransferase" evidence="1">
    <location>
        <begin position="1"/>
        <end position="161"/>
    </location>
</feature>
<dbReference type="RefSeq" id="WP_014183302.1">
    <property type="nucleotide sequence ID" value="NC_016584.1"/>
</dbReference>
<dbReference type="EMBL" id="CP003108">
    <property type="protein sequence ID" value="AET66477.1"/>
    <property type="molecule type" value="Genomic_DNA"/>
</dbReference>
<dbReference type="Proteomes" id="UP000006346">
    <property type="component" value="Chromosome"/>
</dbReference>
<dbReference type="Pfam" id="PF00583">
    <property type="entry name" value="Acetyltransf_1"/>
    <property type="match status" value="1"/>
</dbReference>
<keyword evidence="2" id="KW-0012">Acyltransferase</keyword>
<organism evidence="2 3">
    <name type="scientific">Desulfosporosinus orientis (strain ATCC 19365 / DSM 765 / NCIMB 8382 / VKM B-1628 / Singapore I)</name>
    <name type="common">Desulfotomaculum orientis</name>
    <dbReference type="NCBI Taxonomy" id="768706"/>
    <lineage>
        <taxon>Bacteria</taxon>
        <taxon>Bacillati</taxon>
        <taxon>Bacillota</taxon>
        <taxon>Clostridia</taxon>
        <taxon>Eubacteriales</taxon>
        <taxon>Desulfitobacteriaceae</taxon>
        <taxon>Desulfosporosinus</taxon>
    </lineage>
</organism>
<evidence type="ECO:0000313" key="2">
    <source>
        <dbReference type="EMBL" id="AET66477.1"/>
    </source>
</evidence>
<evidence type="ECO:0000313" key="3">
    <source>
        <dbReference type="Proteomes" id="UP000006346"/>
    </source>
</evidence>
<sequence>MEIRKAEKEDFEEIWSILHEVFSKGDTYTFSPNISKEEAFSIWMEVPLVTFVAVENHRIMGTYYLKPNQPTLGAHVCNAGYAVRDEARGKGIGRQMCLHSLNEARGYGFKGMQYNCVVSTNHIAVELWKKCGFSIVGTLLKAFNHQKKGFVDAFVMYQWLEMD</sequence>
<dbReference type="SUPFAM" id="SSF55729">
    <property type="entry name" value="Acyl-CoA N-acyltransferases (Nat)"/>
    <property type="match status" value="1"/>
</dbReference>
<accession>G7WAC8</accession>
<dbReference type="STRING" id="768706.Desor_0794"/>
<dbReference type="PROSITE" id="PS51186">
    <property type="entry name" value="GNAT"/>
    <property type="match status" value="1"/>
</dbReference>
<name>G7WAC8_DESOD</name>
<dbReference type="OrthoDB" id="948250at2"/>
<dbReference type="CDD" id="cd04301">
    <property type="entry name" value="NAT_SF"/>
    <property type="match status" value="1"/>
</dbReference>
<reference evidence="3" key="1">
    <citation type="submission" date="2011-11" db="EMBL/GenBank/DDBJ databases">
        <title>Complete sequence of Desulfosporosinus orientis DSM 765.</title>
        <authorList>
            <person name="Lucas S."/>
            <person name="Han J."/>
            <person name="Lapidus A."/>
            <person name="Cheng J.-F."/>
            <person name="Goodwin L."/>
            <person name="Pitluck S."/>
            <person name="Peters L."/>
            <person name="Ovchinnikova G."/>
            <person name="Teshima H."/>
            <person name="Detter J.C."/>
            <person name="Han C."/>
            <person name="Tapia R."/>
            <person name="Land M."/>
            <person name="Hauser L."/>
            <person name="Kyrpides N."/>
            <person name="Ivanova N."/>
            <person name="Pagani I."/>
            <person name="Pester M."/>
            <person name="Spring S."/>
            <person name="Ollivier B."/>
            <person name="Rattei T."/>
            <person name="Klenk H.-P."/>
            <person name="Wagner M."/>
            <person name="Loy A."/>
            <person name="Woyke T."/>
        </authorList>
    </citation>
    <scope>NUCLEOTIDE SEQUENCE [LARGE SCALE GENOMIC DNA]</scope>
    <source>
        <strain evidence="3">ATCC 19365 / DSM 765 / NCIMB 8382 / VKM B-1628</strain>
    </source>
</reference>
<gene>
    <name evidence="2" type="ordered locus">Desor_0794</name>
</gene>
<dbReference type="PANTHER" id="PTHR43138:SF1">
    <property type="entry name" value="N-ACETYLTRANSFERASE ACA1"/>
    <property type="match status" value="1"/>
</dbReference>
<protein>
    <submittedName>
        <fullName evidence="2">Sortase-like acyltransferase</fullName>
    </submittedName>
</protein>
<keyword evidence="3" id="KW-1185">Reference proteome</keyword>
<dbReference type="InterPro" id="IPR000182">
    <property type="entry name" value="GNAT_dom"/>
</dbReference>
<dbReference type="InterPro" id="IPR052742">
    <property type="entry name" value="Mito_N-acetyltransferase"/>
</dbReference>
<proteinExistence type="predicted"/>
<dbReference type="HOGENOM" id="CLU_013985_42_2_9"/>
<dbReference type="PANTHER" id="PTHR43138">
    <property type="entry name" value="ACETYLTRANSFERASE, GNAT FAMILY"/>
    <property type="match status" value="1"/>
</dbReference>
<dbReference type="eggNOG" id="COG0456">
    <property type="taxonomic scope" value="Bacteria"/>
</dbReference>
<dbReference type="PATRIC" id="fig|768706.3.peg.762"/>
<dbReference type="KEGG" id="dor:Desor_0794"/>